<dbReference type="Proteomes" id="UP001153636">
    <property type="component" value="Chromosome 19"/>
</dbReference>
<keyword evidence="3" id="KW-1185">Reference proteome</keyword>
<name>A0A9P0G7V1_9CUCU</name>
<gene>
    <name evidence="2" type="ORF">PSYICH_LOCUS6175</name>
</gene>
<dbReference type="AlphaFoldDB" id="A0A9P0G7V1"/>
<protein>
    <submittedName>
        <fullName evidence="2">Uncharacterized protein</fullName>
    </submittedName>
</protein>
<feature type="compositionally biased region" description="Basic and acidic residues" evidence="1">
    <location>
        <begin position="229"/>
        <end position="243"/>
    </location>
</feature>
<reference evidence="2" key="1">
    <citation type="submission" date="2022-01" db="EMBL/GenBank/DDBJ databases">
        <authorList>
            <person name="King R."/>
        </authorList>
    </citation>
    <scope>NUCLEOTIDE SEQUENCE</scope>
</reference>
<accession>A0A9P0G7V1</accession>
<dbReference type="EMBL" id="OV651831">
    <property type="protein sequence ID" value="CAH1105379.1"/>
    <property type="molecule type" value="Genomic_DNA"/>
</dbReference>
<evidence type="ECO:0000256" key="1">
    <source>
        <dbReference type="SAM" id="MobiDB-lite"/>
    </source>
</evidence>
<evidence type="ECO:0000313" key="2">
    <source>
        <dbReference type="EMBL" id="CAH1105379.1"/>
    </source>
</evidence>
<feature type="region of interest" description="Disordered" evidence="1">
    <location>
        <begin position="23"/>
        <end position="70"/>
    </location>
</feature>
<feature type="compositionally biased region" description="Polar residues" evidence="1">
    <location>
        <begin position="39"/>
        <end position="70"/>
    </location>
</feature>
<feature type="region of interest" description="Disordered" evidence="1">
    <location>
        <begin position="144"/>
        <end position="178"/>
    </location>
</feature>
<feature type="compositionally biased region" description="Polar residues" evidence="1">
    <location>
        <begin position="149"/>
        <end position="158"/>
    </location>
</feature>
<evidence type="ECO:0000313" key="3">
    <source>
        <dbReference type="Proteomes" id="UP001153636"/>
    </source>
</evidence>
<proteinExistence type="predicted"/>
<dbReference type="OrthoDB" id="76453at2759"/>
<organism evidence="2 3">
    <name type="scientific">Psylliodes chrysocephalus</name>
    <dbReference type="NCBI Taxonomy" id="3402493"/>
    <lineage>
        <taxon>Eukaryota</taxon>
        <taxon>Metazoa</taxon>
        <taxon>Ecdysozoa</taxon>
        <taxon>Arthropoda</taxon>
        <taxon>Hexapoda</taxon>
        <taxon>Insecta</taxon>
        <taxon>Pterygota</taxon>
        <taxon>Neoptera</taxon>
        <taxon>Endopterygota</taxon>
        <taxon>Coleoptera</taxon>
        <taxon>Polyphaga</taxon>
        <taxon>Cucujiformia</taxon>
        <taxon>Chrysomeloidea</taxon>
        <taxon>Chrysomelidae</taxon>
        <taxon>Galerucinae</taxon>
        <taxon>Alticini</taxon>
        <taxon>Psylliodes</taxon>
    </lineage>
</organism>
<sequence>MSGEYYGRENHTKFYNDYVRTPLQPTNEKYGQDHRLNDDNLSLTSSTGSTYHNKSLQKRQNQPVTGTTNNGAAVQTINNILNGITNSVNRLSELHVQLSDSPRNRVASANLSPNRYYNDVVSNPSLTGQQIPFIEQRKQIMPMPDQPNLHVTTSSTRSIAGKTKSFKRKIKDPKTVKRQSSLLTVKKNIKVDKKMKISAKPIEDHVSSRPLMSFDNKSSKHAKLVEIFHNKEAKSSDSDEGNSHKKNHHMTCDGDHLDVPNPDVPLLQLENCEDANDMNMQSKRLAQRMITGDYYDPPEAPRLHINYCQKSYQLPTIASRMKQSMVSTLIGGNNIMNGGTPMIRTKKAIPFCPAITASPSHNIGINIQQVMNILRNRQPINGISPTLAHNIGLAADRLNTRPLSTLVSSINSKTCSYVRSQQCPLSKCNLNYQQLQDLAKGIPEETQEEMDVEDSPEVKTIVITGPTGEMEIKNKNVTSWAADANKFTECTCVPQTGTDIHYIANKIKKAASGKMITSQINLAQKQLPPTLNRWNLNPKLLKRPHTTKNKSKEVPKPVPQLDKTVSDYPLNGKEKNLKEVLTHLHDEFEQLNVKYEELSKTAPEEEPSKEMVVLEEELNKKEEEITMVMTLCKEVMALKQQVKSLKKISSQCSVSQESRGTPTSATFTDYSNPQAAFHLTKLLKQIQTYHVRYKNDTDV</sequence>
<feature type="region of interest" description="Disordered" evidence="1">
    <location>
        <begin position="229"/>
        <end position="256"/>
    </location>
</feature>